<evidence type="ECO:0000313" key="3">
    <source>
        <dbReference type="Proteomes" id="UP000470520"/>
    </source>
</evidence>
<dbReference type="AlphaFoldDB" id="A0A7K3QWT1"/>
<name>A0A7K3QWT1_9ACTN</name>
<accession>A0A7K3QWT1</accession>
<dbReference type="Proteomes" id="UP000470520">
    <property type="component" value="Unassembled WGS sequence"/>
</dbReference>
<dbReference type="EMBL" id="JAAGMR010000242">
    <property type="protein sequence ID" value="NEB94265.1"/>
    <property type="molecule type" value="Genomic_DNA"/>
</dbReference>
<sequence>MTRTILRRSVSRAPTSGTREEAVTPSQDPRTRRRRLGVAAAAAGLLAALLTTAPASATPDPGDSPAAGQRVSQSEAAEVRGAIADGEIPGQDEIVHSANIEHLTNVPKDALPGYNTDLAFQGRYAYAGNYDGFRIFDISDPKAPRTVAQVLCPGSQNDVSVSGNLLFLSTDSSRSDNSCASTTQPATEKSSWEGMKIFDISDKANPKYVAAVETACGSHTHTLVPERKNVYIYVSSYSPSASFPDCQPPHDGISVIKVPRKAPEKAAVVGFPVLFPGEGPDGGGNPGAPTNPGVSKTTGCHDLTVLPSKDLAAGACMGDGILFSIKDPEHPKVIDRVQDNVNFAFWHSATFNQRANKVVFTDELGGGGAATCNAAIGPHRGADGIYDITGRGDHRKLVFRNYYKIPRHQADTENCVAHNGSLIPVKGRDLMVQAWYQGGVSVWDFTDSAHPHEIAYFERGPLTTDTLQIGGSWSAYYYNGYIYSNDIIKGFDVLKLNDRRTDSARRVHLPELNVQTQPEYFD</sequence>
<dbReference type="InterPro" id="IPR013211">
    <property type="entry name" value="LVIVD"/>
</dbReference>
<evidence type="ECO:0000256" key="1">
    <source>
        <dbReference type="SAM" id="MobiDB-lite"/>
    </source>
</evidence>
<organism evidence="2 3">
    <name type="scientific">Streptomyces bauhiniae</name>
    <dbReference type="NCBI Taxonomy" id="2340725"/>
    <lineage>
        <taxon>Bacteria</taxon>
        <taxon>Bacillati</taxon>
        <taxon>Actinomycetota</taxon>
        <taxon>Actinomycetes</taxon>
        <taxon>Kitasatosporales</taxon>
        <taxon>Streptomycetaceae</taxon>
        <taxon>Streptomyces</taxon>
    </lineage>
</organism>
<dbReference type="RefSeq" id="WP_164191249.1">
    <property type="nucleotide sequence ID" value="NZ_JAAGMR010000242.1"/>
</dbReference>
<dbReference type="Pfam" id="PF08309">
    <property type="entry name" value="LVIVD"/>
    <property type="match status" value="2"/>
</dbReference>
<dbReference type="SUPFAM" id="SSF75011">
    <property type="entry name" value="3-carboxy-cis,cis-mucoante lactonizing enzyme"/>
    <property type="match status" value="1"/>
</dbReference>
<feature type="compositionally biased region" description="Basic residues" evidence="1">
    <location>
        <begin position="1"/>
        <end position="10"/>
    </location>
</feature>
<evidence type="ECO:0008006" key="4">
    <source>
        <dbReference type="Google" id="ProtNLM"/>
    </source>
</evidence>
<protein>
    <recommendedName>
        <fullName evidence="4">LVIVD repeat-containing protein</fullName>
    </recommendedName>
</protein>
<dbReference type="PROSITE" id="PS51318">
    <property type="entry name" value="TAT"/>
    <property type="match status" value="1"/>
</dbReference>
<dbReference type="InterPro" id="IPR006311">
    <property type="entry name" value="TAT_signal"/>
</dbReference>
<feature type="region of interest" description="Disordered" evidence="1">
    <location>
        <begin position="1"/>
        <end position="33"/>
    </location>
</feature>
<comment type="caution">
    <text evidence="2">The sequence shown here is derived from an EMBL/GenBank/DDBJ whole genome shotgun (WGS) entry which is preliminary data.</text>
</comment>
<reference evidence="2 3" key="1">
    <citation type="submission" date="2020-01" db="EMBL/GenBank/DDBJ databases">
        <title>Insect and environment-associated Actinomycetes.</title>
        <authorList>
            <person name="Currrie C."/>
            <person name="Chevrette M."/>
            <person name="Carlson C."/>
            <person name="Stubbendieck R."/>
            <person name="Wendt-Pienkowski E."/>
        </authorList>
    </citation>
    <scope>NUCLEOTIDE SEQUENCE [LARGE SCALE GENOMIC DNA]</scope>
    <source>
        <strain evidence="2 3">SID7754</strain>
    </source>
</reference>
<proteinExistence type="predicted"/>
<dbReference type="SUPFAM" id="SSF101908">
    <property type="entry name" value="Putative isomerase YbhE"/>
    <property type="match status" value="1"/>
</dbReference>
<gene>
    <name evidence="2" type="ORF">G3I21_21690</name>
</gene>
<evidence type="ECO:0000313" key="2">
    <source>
        <dbReference type="EMBL" id="NEB94265.1"/>
    </source>
</evidence>
<feature type="compositionally biased region" description="Low complexity" evidence="1">
    <location>
        <begin position="54"/>
        <end position="68"/>
    </location>
</feature>
<feature type="region of interest" description="Disordered" evidence="1">
    <location>
        <begin position="54"/>
        <end position="77"/>
    </location>
</feature>